<dbReference type="InterPro" id="IPR036390">
    <property type="entry name" value="WH_DNA-bd_sf"/>
</dbReference>
<organism evidence="9 10">
    <name type="scientific">Blattamonas nauphoetae</name>
    <dbReference type="NCBI Taxonomy" id="2049346"/>
    <lineage>
        <taxon>Eukaryota</taxon>
        <taxon>Metamonada</taxon>
        <taxon>Preaxostyla</taxon>
        <taxon>Oxymonadida</taxon>
        <taxon>Blattamonas</taxon>
    </lineage>
</organism>
<protein>
    <submittedName>
        <fullName evidence="9">Uncharacterized protein</fullName>
    </submittedName>
</protein>
<evidence type="ECO:0000256" key="1">
    <source>
        <dbReference type="ARBA" id="ARBA00004123"/>
    </source>
</evidence>
<dbReference type="Pfam" id="PF04182">
    <property type="entry name" value="B-block_TFIIIC"/>
    <property type="match status" value="1"/>
</dbReference>
<dbReference type="Proteomes" id="UP001281761">
    <property type="component" value="Unassembled WGS sequence"/>
</dbReference>
<gene>
    <name evidence="9" type="ORF">BLNAU_8870</name>
</gene>
<evidence type="ECO:0000256" key="3">
    <source>
        <dbReference type="ARBA" id="ARBA00023125"/>
    </source>
</evidence>
<evidence type="ECO:0000256" key="6">
    <source>
        <dbReference type="SAM" id="MobiDB-lite"/>
    </source>
</evidence>
<dbReference type="InterPro" id="IPR036388">
    <property type="entry name" value="WH-like_DNA-bd_sf"/>
</dbReference>
<accession>A0ABQ9XXA3</accession>
<dbReference type="Gene3D" id="1.10.10.10">
    <property type="entry name" value="Winged helix-like DNA-binding domain superfamily/Winged helix DNA-binding domain"/>
    <property type="match status" value="1"/>
</dbReference>
<dbReference type="PANTHER" id="PTHR15180:SF1">
    <property type="entry name" value="GENERAL TRANSCRIPTION FACTOR 3C POLYPEPTIDE 1"/>
    <property type="match status" value="1"/>
</dbReference>
<evidence type="ECO:0000313" key="10">
    <source>
        <dbReference type="Proteomes" id="UP001281761"/>
    </source>
</evidence>
<dbReference type="EMBL" id="JARBJD010000059">
    <property type="protein sequence ID" value="KAK2956090.1"/>
    <property type="molecule type" value="Genomic_DNA"/>
</dbReference>
<dbReference type="InterPro" id="IPR044210">
    <property type="entry name" value="Tfc3-like"/>
</dbReference>
<proteinExistence type="predicted"/>
<feature type="domain" description="General transcription factor 3C polypeptide 1 winged-helix" evidence="8">
    <location>
        <begin position="1"/>
        <end position="89"/>
    </location>
</feature>
<evidence type="ECO:0000259" key="7">
    <source>
        <dbReference type="Pfam" id="PF04182"/>
    </source>
</evidence>
<dbReference type="InterPro" id="IPR007309">
    <property type="entry name" value="TFIIIC_Bblock-bd"/>
</dbReference>
<keyword evidence="10" id="KW-1185">Reference proteome</keyword>
<evidence type="ECO:0000256" key="5">
    <source>
        <dbReference type="ARBA" id="ARBA00023242"/>
    </source>
</evidence>
<evidence type="ECO:0000256" key="4">
    <source>
        <dbReference type="ARBA" id="ARBA00023163"/>
    </source>
</evidence>
<comment type="caution">
    <text evidence="9">The sequence shown here is derived from an EMBL/GenBank/DDBJ whole genome shotgun (WGS) entry which is preliminary data.</text>
</comment>
<dbReference type="PANTHER" id="PTHR15180">
    <property type="entry name" value="GENERAL TRANSCRIPTION FACTOR 3C POLYPEPTIDE 1"/>
    <property type="match status" value="1"/>
</dbReference>
<keyword evidence="3" id="KW-0238">DNA-binding</keyword>
<feature type="domain" description="B-block binding subunit of TFIIIC" evidence="7">
    <location>
        <begin position="98"/>
        <end position="163"/>
    </location>
</feature>
<feature type="compositionally biased region" description="Basic and acidic residues" evidence="6">
    <location>
        <begin position="392"/>
        <end position="401"/>
    </location>
</feature>
<keyword evidence="4" id="KW-0804">Transcription</keyword>
<reference evidence="9 10" key="1">
    <citation type="journal article" date="2022" name="bioRxiv">
        <title>Genomics of Preaxostyla Flagellates Illuminates Evolutionary Transitions and the Path Towards Mitochondrial Loss.</title>
        <authorList>
            <person name="Novak L.V.F."/>
            <person name="Treitli S.C."/>
            <person name="Pyrih J."/>
            <person name="Halakuc P."/>
            <person name="Pipaliya S.V."/>
            <person name="Vacek V."/>
            <person name="Brzon O."/>
            <person name="Soukal P."/>
            <person name="Eme L."/>
            <person name="Dacks J.B."/>
            <person name="Karnkowska A."/>
            <person name="Elias M."/>
            <person name="Hampl V."/>
        </authorList>
    </citation>
    <scope>NUCLEOTIDE SEQUENCE [LARGE SCALE GENOMIC DNA]</scope>
    <source>
        <strain evidence="9">NAU3</strain>
        <tissue evidence="9">Gut</tissue>
    </source>
</reference>
<keyword evidence="2" id="KW-0597">Phosphoprotein</keyword>
<sequence length="401" mass="45687">MDSLMISVLEEIGIKGRNGIVLSQLFLSLGIQDTSIKRFIWLQLLQTPNLTITNKANQNRPVTSPDEYNETQICIFGDKSIFDPALGMYDPSINLTTSQRNILKEIAQTKDKGILQSAVSHTFKLDPRNTFHHLRSLIGYGLVIRRQSTSQNSNILFLPRWHNQNSIDDALFPTTFDDGSVTSDQTDLFNQSFESYLKLVCTFLQTQPNQCAADDFIRQYFNLTIQKWQNIRATLLGARYCLQIKSKPTPESSLVVPLLKLVRPYEESQKPNLVIELPLLYQLYATIWAARNIGIRQTDLVKLCYNPRRGVTTALTQLMGHFNVIGIRETVGKLTTYRLFCRDFLPAEAMELENMIVALEPDEDQDEETGDRSDIAPIQKKKRTSSTKSHSGGKEKKNQDY</sequence>
<feature type="compositionally biased region" description="Acidic residues" evidence="6">
    <location>
        <begin position="360"/>
        <end position="369"/>
    </location>
</feature>
<keyword evidence="5" id="KW-0539">Nucleus</keyword>
<evidence type="ECO:0000259" key="8">
    <source>
        <dbReference type="Pfam" id="PF23704"/>
    </source>
</evidence>
<evidence type="ECO:0000256" key="2">
    <source>
        <dbReference type="ARBA" id="ARBA00022553"/>
    </source>
</evidence>
<feature type="region of interest" description="Disordered" evidence="6">
    <location>
        <begin position="360"/>
        <end position="401"/>
    </location>
</feature>
<dbReference type="InterPro" id="IPR056428">
    <property type="entry name" value="WH_GTF3C1"/>
</dbReference>
<name>A0ABQ9XXA3_9EUKA</name>
<dbReference type="Pfam" id="PF23704">
    <property type="entry name" value="WHD_GTF3C1_N"/>
    <property type="match status" value="1"/>
</dbReference>
<comment type="subcellular location">
    <subcellularLocation>
        <location evidence="1">Nucleus</location>
    </subcellularLocation>
</comment>
<evidence type="ECO:0000313" key="9">
    <source>
        <dbReference type="EMBL" id="KAK2956090.1"/>
    </source>
</evidence>
<dbReference type="SUPFAM" id="SSF46785">
    <property type="entry name" value="Winged helix' DNA-binding domain"/>
    <property type="match status" value="1"/>
</dbReference>